<organism evidence="1 2">
    <name type="scientific">Gordonia desulfuricans</name>
    <dbReference type="NCBI Taxonomy" id="89051"/>
    <lineage>
        <taxon>Bacteria</taxon>
        <taxon>Bacillati</taxon>
        <taxon>Actinomycetota</taxon>
        <taxon>Actinomycetes</taxon>
        <taxon>Mycobacteriales</taxon>
        <taxon>Gordoniaceae</taxon>
        <taxon>Gordonia</taxon>
    </lineage>
</organism>
<comment type="caution">
    <text evidence="1">The sequence shown here is derived from an EMBL/GenBank/DDBJ whole genome shotgun (WGS) entry which is preliminary data.</text>
</comment>
<evidence type="ECO:0000313" key="2">
    <source>
        <dbReference type="Proteomes" id="UP000466307"/>
    </source>
</evidence>
<dbReference type="Proteomes" id="UP000466307">
    <property type="component" value="Unassembled WGS sequence"/>
</dbReference>
<evidence type="ECO:0000313" key="1">
    <source>
        <dbReference type="EMBL" id="NDK88340.1"/>
    </source>
</evidence>
<proteinExistence type="predicted"/>
<gene>
    <name evidence="1" type="ORF">GYA93_01895</name>
</gene>
<reference evidence="1 2" key="1">
    <citation type="submission" date="2020-01" db="EMBL/GenBank/DDBJ databases">
        <title>Investigation of new actinobacteria for the biodesulphurisation of diesel fuel.</title>
        <authorList>
            <person name="Athi Narayanan S.M."/>
        </authorList>
    </citation>
    <scope>NUCLEOTIDE SEQUENCE [LARGE SCALE GENOMIC DNA]</scope>
    <source>
        <strain evidence="1 2">213E</strain>
    </source>
</reference>
<dbReference type="AlphaFoldDB" id="A0A7K3LJE2"/>
<protein>
    <submittedName>
        <fullName evidence="1">DUF3515 domain-containing protein</fullName>
    </submittedName>
</protein>
<accession>A0A7K3LJE2</accession>
<keyword evidence="2" id="KW-1185">Reference proteome</keyword>
<sequence length="149" mass="15526">MVIVGFITFAALKADQDESTPVDGYAAASTVDDQCAQFLAGLPGSFEGFGSKSVDGDRAIWSADEGDPIVVRCGVDRPSGLAPDSRLQAVNNVQWFITDTEEGRGQAYVCVDHRPYVALWVPVSAGNASITAVSTAIGSTLSPGPLDFG</sequence>
<name>A0A7K3LJE2_9ACTN</name>
<dbReference type="EMBL" id="JAADZU010000004">
    <property type="protein sequence ID" value="NDK88340.1"/>
    <property type="molecule type" value="Genomic_DNA"/>
</dbReference>
<dbReference type="InterPro" id="IPR021903">
    <property type="entry name" value="DUF3515"/>
</dbReference>
<dbReference type="Pfam" id="PF12028">
    <property type="entry name" value="DUF3515"/>
    <property type="match status" value="1"/>
</dbReference>